<organism evidence="2 3">
    <name type="scientific">Clytia hemisphaerica</name>
    <dbReference type="NCBI Taxonomy" id="252671"/>
    <lineage>
        <taxon>Eukaryota</taxon>
        <taxon>Metazoa</taxon>
        <taxon>Cnidaria</taxon>
        <taxon>Hydrozoa</taxon>
        <taxon>Hydroidolina</taxon>
        <taxon>Leptothecata</taxon>
        <taxon>Obeliida</taxon>
        <taxon>Clytiidae</taxon>
        <taxon>Clytia</taxon>
    </lineage>
</organism>
<dbReference type="GO" id="GO:0035556">
    <property type="term" value="P:intracellular signal transduction"/>
    <property type="evidence" value="ECO:0007669"/>
    <property type="project" value="InterPro"/>
</dbReference>
<dbReference type="AlphaFoldDB" id="A0A7M5XGA7"/>
<dbReference type="PROSITE" id="PS50186">
    <property type="entry name" value="DEP"/>
    <property type="match status" value="1"/>
</dbReference>
<sequence>KLKENAMKGRIIVFSILGCPFCIKCKGYLDQLGLNYIDVNLDKNSLARQKVIEMTGQKTVPQVFFNERHVGGWDNLSKLSKEELNDLINLVEQNEPPKEAPNPSDWMEADDETEVGKDMLEFHCELDEYAELTKELRDSGIVGDHWKNLKNYKNSFVGKEAVDWLVKYKNLERKAAVEMCQQLVERHFGHNVKRGESEEFKDDDSVYQFIEDVQANALNAGIKTQCEPRPASELGEELRQLILAIYNNHLSPDGKKVDYRSIAKDEKFKLYATKTAELQRVNVEEATREEKLAFFINIYNALVIHAFVVVGPPANLWQRYKFFNTVSYIIGGYTYSLNEIENGVLRSNRKPLGSFKKPFSKTDPRLKIALETCEPKVHFALVCGAKSCPPIKTYSAKEVDSLLKLSAESFLEGDGVEVDMKKREVRISPILKWYKEDFGSNKQEYVQYVRDNMGDCEKKRQIDELLQSGNFKLGYLKYDWSVNSK</sequence>
<name>A0A7M5XGA7_9CNID</name>
<dbReference type="PRINTS" id="PR00160">
    <property type="entry name" value="GLUTAREDOXIN"/>
</dbReference>
<accession>A0A7M5XGA7</accession>
<dbReference type="SUPFAM" id="SSF46785">
    <property type="entry name" value="Winged helix' DNA-binding domain"/>
    <property type="match status" value="1"/>
</dbReference>
<dbReference type="InterPro" id="IPR051548">
    <property type="entry name" value="Grx-like_ET"/>
</dbReference>
<evidence type="ECO:0000313" key="2">
    <source>
        <dbReference type="EnsemblMetazoa" id="CLYHEMP021503.1"/>
    </source>
</evidence>
<dbReference type="GO" id="GO:0045454">
    <property type="term" value="P:cell redox homeostasis"/>
    <property type="evidence" value="ECO:0007669"/>
    <property type="project" value="TreeGrafter"/>
</dbReference>
<dbReference type="InterPro" id="IPR036390">
    <property type="entry name" value="WH_DNA-bd_sf"/>
</dbReference>
<dbReference type="PANTHER" id="PTHR34386:SF1">
    <property type="entry name" value="GLUTAREDOXIN-LIKE PROTEIN NRDH"/>
    <property type="match status" value="1"/>
</dbReference>
<keyword evidence="3" id="KW-1185">Reference proteome</keyword>
<dbReference type="Proteomes" id="UP000594262">
    <property type="component" value="Unplaced"/>
</dbReference>
<dbReference type="GO" id="GO:0009055">
    <property type="term" value="F:electron transfer activity"/>
    <property type="evidence" value="ECO:0007669"/>
    <property type="project" value="TreeGrafter"/>
</dbReference>
<dbReference type="InterPro" id="IPR014025">
    <property type="entry name" value="Glutaredoxin_subgr"/>
</dbReference>
<protein>
    <recommendedName>
        <fullName evidence="1">DEP domain-containing protein</fullName>
    </recommendedName>
</protein>
<dbReference type="OrthoDB" id="418495at2759"/>
<dbReference type="Pfam" id="PF00462">
    <property type="entry name" value="Glutaredoxin"/>
    <property type="match status" value="1"/>
</dbReference>
<dbReference type="InterPro" id="IPR036388">
    <property type="entry name" value="WH-like_DNA-bd_sf"/>
</dbReference>
<dbReference type="InterPro" id="IPR000591">
    <property type="entry name" value="DEP_dom"/>
</dbReference>
<dbReference type="Gene3D" id="1.10.10.10">
    <property type="entry name" value="Winged helix-like DNA-binding domain superfamily/Winged helix DNA-binding domain"/>
    <property type="match status" value="1"/>
</dbReference>
<dbReference type="PROSITE" id="PS51354">
    <property type="entry name" value="GLUTAREDOXIN_2"/>
    <property type="match status" value="1"/>
</dbReference>
<dbReference type="InterPro" id="IPR002109">
    <property type="entry name" value="Glutaredoxin"/>
</dbReference>
<dbReference type="InterPro" id="IPR036249">
    <property type="entry name" value="Thioredoxin-like_sf"/>
</dbReference>
<dbReference type="EnsemblMetazoa" id="CLYHEMT021503.1">
    <property type="protein sequence ID" value="CLYHEMP021503.1"/>
    <property type="gene ID" value="CLYHEMG021503"/>
</dbReference>
<evidence type="ECO:0000313" key="3">
    <source>
        <dbReference type="Proteomes" id="UP000594262"/>
    </source>
</evidence>
<dbReference type="PANTHER" id="PTHR34386">
    <property type="entry name" value="GLUTAREDOXIN"/>
    <property type="match status" value="1"/>
</dbReference>
<reference evidence="2" key="1">
    <citation type="submission" date="2021-01" db="UniProtKB">
        <authorList>
            <consortium name="EnsemblMetazoa"/>
        </authorList>
    </citation>
    <scope>IDENTIFICATION</scope>
</reference>
<dbReference type="SUPFAM" id="SSF52833">
    <property type="entry name" value="Thioredoxin-like"/>
    <property type="match status" value="1"/>
</dbReference>
<dbReference type="InterPro" id="IPR006869">
    <property type="entry name" value="DUF547"/>
</dbReference>
<feature type="domain" description="DEP" evidence="1">
    <location>
        <begin position="152"/>
        <end position="211"/>
    </location>
</feature>
<dbReference type="Pfam" id="PF04784">
    <property type="entry name" value="DUF547"/>
    <property type="match status" value="1"/>
</dbReference>
<dbReference type="Pfam" id="PF00610">
    <property type="entry name" value="DEP"/>
    <property type="match status" value="1"/>
</dbReference>
<dbReference type="CDD" id="cd04371">
    <property type="entry name" value="DEP"/>
    <property type="match status" value="1"/>
</dbReference>
<proteinExistence type="predicted"/>
<dbReference type="Gene3D" id="3.40.30.10">
    <property type="entry name" value="Glutaredoxin"/>
    <property type="match status" value="1"/>
</dbReference>
<dbReference type="SMART" id="SM00049">
    <property type="entry name" value="DEP"/>
    <property type="match status" value="1"/>
</dbReference>
<evidence type="ECO:0000259" key="1">
    <source>
        <dbReference type="PROSITE" id="PS50186"/>
    </source>
</evidence>